<evidence type="ECO:0000313" key="2">
    <source>
        <dbReference type="Proteomes" id="UP000078512"/>
    </source>
</evidence>
<dbReference type="AlphaFoldDB" id="A0A197JF97"/>
<keyword evidence="2" id="KW-1185">Reference proteome</keyword>
<protein>
    <submittedName>
        <fullName evidence="1">Uncharacterized protein</fullName>
    </submittedName>
</protein>
<evidence type="ECO:0000313" key="1">
    <source>
        <dbReference type="EMBL" id="OAQ23166.1"/>
    </source>
</evidence>
<accession>A0A197JF97</accession>
<proteinExistence type="predicted"/>
<dbReference type="Proteomes" id="UP000078512">
    <property type="component" value="Unassembled WGS sequence"/>
</dbReference>
<sequence>MAIPLHLPSYLPSPHAIFLSFFFPFSDGLIWRHHVFAYVNRCIQSLSFQTAHCKPVEPKKSNEEEEEKKNKVELERRTKSNTYECLIGGGWIGCLCFYNTNDSGCSFNSLFDILNFVRE</sequence>
<gene>
    <name evidence="1" type="ORF">K457DRAFT_243961</name>
</gene>
<name>A0A197JF97_9FUNG</name>
<organism evidence="1 2">
    <name type="scientific">Linnemannia elongata AG-77</name>
    <dbReference type="NCBI Taxonomy" id="1314771"/>
    <lineage>
        <taxon>Eukaryota</taxon>
        <taxon>Fungi</taxon>
        <taxon>Fungi incertae sedis</taxon>
        <taxon>Mucoromycota</taxon>
        <taxon>Mortierellomycotina</taxon>
        <taxon>Mortierellomycetes</taxon>
        <taxon>Mortierellales</taxon>
        <taxon>Mortierellaceae</taxon>
        <taxon>Linnemannia</taxon>
    </lineage>
</organism>
<reference evidence="1 2" key="1">
    <citation type="submission" date="2016-05" db="EMBL/GenBank/DDBJ databases">
        <title>Genome sequencing reveals origins of a unique bacterial endosymbiosis in the earliest lineages of terrestrial Fungi.</title>
        <authorList>
            <consortium name="DOE Joint Genome Institute"/>
            <person name="Uehling J."/>
            <person name="Gryganskyi A."/>
            <person name="Hameed K."/>
            <person name="Tschaplinski T."/>
            <person name="Misztal P."/>
            <person name="Wu S."/>
            <person name="Desiro A."/>
            <person name="Vande Pol N."/>
            <person name="Du Z.-Y."/>
            <person name="Zienkiewicz A."/>
            <person name="Zienkiewicz K."/>
            <person name="Morin E."/>
            <person name="Tisserant E."/>
            <person name="Splivallo R."/>
            <person name="Hainaut M."/>
            <person name="Henrissat B."/>
            <person name="Ohm R."/>
            <person name="Kuo A."/>
            <person name="Yan J."/>
            <person name="Lipzen A."/>
            <person name="Nolan M."/>
            <person name="Labutti K."/>
            <person name="Barry K."/>
            <person name="Goldstein A."/>
            <person name="Labbe J."/>
            <person name="Schadt C."/>
            <person name="Tuskan G."/>
            <person name="Grigoriev I."/>
            <person name="Martin F."/>
            <person name="Vilgalys R."/>
            <person name="Bonito G."/>
        </authorList>
    </citation>
    <scope>NUCLEOTIDE SEQUENCE [LARGE SCALE GENOMIC DNA]</scope>
    <source>
        <strain evidence="1 2">AG-77</strain>
    </source>
</reference>
<dbReference type="EMBL" id="KV442128">
    <property type="protein sequence ID" value="OAQ23166.1"/>
    <property type="molecule type" value="Genomic_DNA"/>
</dbReference>